<gene>
    <name evidence="1" type="ORF">CR513_04966</name>
</gene>
<keyword evidence="2" id="KW-1185">Reference proteome</keyword>
<dbReference type="AlphaFoldDB" id="A0A371I638"/>
<accession>A0A371I638</accession>
<dbReference type="EMBL" id="QJKJ01000828">
    <property type="protein sequence ID" value="RDY10508.1"/>
    <property type="molecule type" value="Genomic_DNA"/>
</dbReference>
<proteinExistence type="predicted"/>
<dbReference type="Proteomes" id="UP000257109">
    <property type="component" value="Unassembled WGS sequence"/>
</dbReference>
<evidence type="ECO:0000313" key="2">
    <source>
        <dbReference type="Proteomes" id="UP000257109"/>
    </source>
</evidence>
<comment type="caution">
    <text evidence="1">The sequence shown here is derived from an EMBL/GenBank/DDBJ whole genome shotgun (WGS) entry which is preliminary data.</text>
</comment>
<organism evidence="1 2">
    <name type="scientific">Mucuna pruriens</name>
    <name type="common">Velvet bean</name>
    <name type="synonym">Dolichos pruriens</name>
    <dbReference type="NCBI Taxonomy" id="157652"/>
    <lineage>
        <taxon>Eukaryota</taxon>
        <taxon>Viridiplantae</taxon>
        <taxon>Streptophyta</taxon>
        <taxon>Embryophyta</taxon>
        <taxon>Tracheophyta</taxon>
        <taxon>Spermatophyta</taxon>
        <taxon>Magnoliopsida</taxon>
        <taxon>eudicotyledons</taxon>
        <taxon>Gunneridae</taxon>
        <taxon>Pentapetalae</taxon>
        <taxon>rosids</taxon>
        <taxon>fabids</taxon>
        <taxon>Fabales</taxon>
        <taxon>Fabaceae</taxon>
        <taxon>Papilionoideae</taxon>
        <taxon>50 kb inversion clade</taxon>
        <taxon>NPAAA clade</taxon>
        <taxon>indigoferoid/millettioid clade</taxon>
        <taxon>Phaseoleae</taxon>
        <taxon>Mucuna</taxon>
    </lineage>
</organism>
<name>A0A371I638_MUCPR</name>
<feature type="non-terminal residue" evidence="1">
    <location>
        <position position="1"/>
    </location>
</feature>
<reference evidence="1" key="1">
    <citation type="submission" date="2018-05" db="EMBL/GenBank/DDBJ databases">
        <title>Draft genome of Mucuna pruriens seed.</title>
        <authorList>
            <person name="Nnadi N.E."/>
            <person name="Vos R."/>
            <person name="Hasami M.H."/>
            <person name="Devisetty U.K."/>
            <person name="Aguiy J.C."/>
        </authorList>
    </citation>
    <scope>NUCLEOTIDE SEQUENCE [LARGE SCALE GENOMIC DNA]</scope>
    <source>
        <strain evidence="1">JCA_2017</strain>
    </source>
</reference>
<protein>
    <submittedName>
        <fullName evidence="1">Uncharacterized protein</fullName>
    </submittedName>
</protein>
<evidence type="ECO:0000313" key="1">
    <source>
        <dbReference type="EMBL" id="RDY10508.1"/>
    </source>
</evidence>
<sequence length="85" mass="9258">MIPTLQETKSESSKCIRVVGGEYQYGMQPYPNRPAAYNIDIWTSWEHAGSESEQLSTIGSAIPGAVIPSTTITTSAISRKFFCNG</sequence>